<keyword evidence="2" id="KW-1185">Reference proteome</keyword>
<dbReference type="Proteomes" id="UP000188947">
    <property type="component" value="Unassembled WGS sequence"/>
</dbReference>
<name>A0A1T3F8R0_ELIME</name>
<evidence type="ECO:0008006" key="3">
    <source>
        <dbReference type="Google" id="ProtNLM"/>
    </source>
</evidence>
<accession>A0A1T3F8R0</accession>
<dbReference type="AlphaFoldDB" id="A0A1T3F8R0"/>
<dbReference type="OrthoDB" id="6402335at2"/>
<gene>
    <name evidence="1" type="ORF">BMF97_10585</name>
</gene>
<evidence type="ECO:0000313" key="1">
    <source>
        <dbReference type="EMBL" id="OOH95375.1"/>
    </source>
</evidence>
<reference evidence="1 2" key="1">
    <citation type="submission" date="2016-11" db="EMBL/GenBank/DDBJ databases">
        <title>Genome sequence and comparative genomic analysis of clinical strain Elizabethkingia meningoseptica 61421 PRCM.</title>
        <authorList>
            <person name="Wang M."/>
            <person name="Hu S."/>
            <person name="Cao L."/>
            <person name="Jiang T."/>
            <person name="Zhou Y."/>
            <person name="Ming D."/>
        </authorList>
    </citation>
    <scope>NUCLEOTIDE SEQUENCE [LARGE SCALE GENOMIC DNA]</scope>
    <source>
        <strain evidence="1 2">61421 PRCM</strain>
    </source>
</reference>
<organism evidence="1 2">
    <name type="scientific">Elizabethkingia meningoseptica</name>
    <name type="common">Chryseobacterium meningosepticum</name>
    <dbReference type="NCBI Taxonomy" id="238"/>
    <lineage>
        <taxon>Bacteria</taxon>
        <taxon>Pseudomonadati</taxon>
        <taxon>Bacteroidota</taxon>
        <taxon>Flavobacteriia</taxon>
        <taxon>Flavobacteriales</taxon>
        <taxon>Weeksellaceae</taxon>
        <taxon>Elizabethkingia</taxon>
    </lineage>
</organism>
<sequence length="411" mass="47386">MTIKAQKVYTSDINNFWAAYDQIKDNPANQSVIFKQLFLDKVTEGLNVFMKKKEFNEEDYLKALKKYPKFWTSIRKNTIIDQNRINKVNKGLQNLKKLYPNDSKGNIYYTIGALKSGGTAYGANILLGIERIVGDTGTVTSEFESKAMQDMFKFSAPSRLEQVTVHEFIHTFQKEGQVNVLAMAIKEGSCDFIAELSLNKKFNTHYLDYGFKNYDSVQAKFKKEMLGQNFDNWFYNSATHEHPDLGYFVGYAISKKYYESVQDKKAAIKEIVELDFGNKAAVMDFLDKSHYFNESAEQMESVYKENQPGVIKIMEFENGSQKVRPDLKQIRIVFSKPMNDKVSINFSKNGKEHFPLKNIVGLNEDKTVLTLETTELKPNTEYDFYISNRGTTSLDGYPFIHEEYKIGFKTN</sequence>
<dbReference type="STRING" id="238.BBD35_17925"/>
<protein>
    <recommendedName>
        <fullName evidence="3">SbsA Ig-like domain-containing protein</fullName>
    </recommendedName>
</protein>
<proteinExistence type="predicted"/>
<evidence type="ECO:0000313" key="2">
    <source>
        <dbReference type="Proteomes" id="UP000188947"/>
    </source>
</evidence>
<dbReference type="EMBL" id="MPOG01000011">
    <property type="protein sequence ID" value="OOH95375.1"/>
    <property type="molecule type" value="Genomic_DNA"/>
</dbReference>
<comment type="caution">
    <text evidence="1">The sequence shown here is derived from an EMBL/GenBank/DDBJ whole genome shotgun (WGS) entry which is preliminary data.</text>
</comment>